<dbReference type="SUPFAM" id="SSF53720">
    <property type="entry name" value="ALDH-like"/>
    <property type="match status" value="1"/>
</dbReference>
<name>A0A382W1R4_9ZZZZ</name>
<gene>
    <name evidence="3" type="ORF">METZ01_LOCUS405616</name>
</gene>
<organism evidence="3">
    <name type="scientific">marine metagenome</name>
    <dbReference type="NCBI Taxonomy" id="408172"/>
    <lineage>
        <taxon>unclassified sequences</taxon>
        <taxon>metagenomes</taxon>
        <taxon>ecological metagenomes</taxon>
    </lineage>
</organism>
<evidence type="ECO:0000313" key="3">
    <source>
        <dbReference type="EMBL" id="SVD52762.1"/>
    </source>
</evidence>
<evidence type="ECO:0000256" key="1">
    <source>
        <dbReference type="SAM" id="MobiDB-lite"/>
    </source>
</evidence>
<dbReference type="Gene3D" id="3.40.605.10">
    <property type="entry name" value="Aldehyde Dehydrogenase, Chain A, domain 1"/>
    <property type="match status" value="1"/>
</dbReference>
<feature type="region of interest" description="Disordered" evidence="1">
    <location>
        <begin position="20"/>
        <end position="45"/>
    </location>
</feature>
<feature type="non-terminal residue" evidence="3">
    <location>
        <position position="134"/>
    </location>
</feature>
<dbReference type="AlphaFoldDB" id="A0A382W1R4"/>
<dbReference type="GO" id="GO:0016491">
    <property type="term" value="F:oxidoreductase activity"/>
    <property type="evidence" value="ECO:0007669"/>
    <property type="project" value="InterPro"/>
</dbReference>
<feature type="domain" description="Aldehyde dehydrogenase" evidence="2">
    <location>
        <begin position="32"/>
        <end position="134"/>
    </location>
</feature>
<accession>A0A382W1R4</accession>
<dbReference type="EMBL" id="UINC01156380">
    <property type="protein sequence ID" value="SVD52762.1"/>
    <property type="molecule type" value="Genomic_DNA"/>
</dbReference>
<protein>
    <recommendedName>
        <fullName evidence="2">Aldehyde dehydrogenase domain-containing protein</fullName>
    </recommendedName>
</protein>
<sequence length="134" mass="14661">MSSEQSLQAEIKDILSQGPIAGLAGGEELPSSSGETFDVQDPGSGEKLAEVHNLQAEDVDRAVELAGQAFENSQWANLPVNERCVYLHRLADEVENRKPLISHLESMDCGKILGQAEDDVQNFIDTMRYFADLA</sequence>
<proteinExistence type="predicted"/>
<dbReference type="Pfam" id="PF00171">
    <property type="entry name" value="Aldedh"/>
    <property type="match status" value="1"/>
</dbReference>
<dbReference type="PANTHER" id="PTHR11699">
    <property type="entry name" value="ALDEHYDE DEHYDROGENASE-RELATED"/>
    <property type="match status" value="1"/>
</dbReference>
<evidence type="ECO:0000259" key="2">
    <source>
        <dbReference type="Pfam" id="PF00171"/>
    </source>
</evidence>
<dbReference type="InterPro" id="IPR016162">
    <property type="entry name" value="Ald_DH_N"/>
</dbReference>
<reference evidence="3" key="1">
    <citation type="submission" date="2018-05" db="EMBL/GenBank/DDBJ databases">
        <authorList>
            <person name="Lanie J.A."/>
            <person name="Ng W.-L."/>
            <person name="Kazmierczak K.M."/>
            <person name="Andrzejewski T.M."/>
            <person name="Davidsen T.M."/>
            <person name="Wayne K.J."/>
            <person name="Tettelin H."/>
            <person name="Glass J.I."/>
            <person name="Rusch D."/>
            <person name="Podicherti R."/>
            <person name="Tsui H.-C.T."/>
            <person name="Winkler M.E."/>
        </authorList>
    </citation>
    <scope>NUCLEOTIDE SEQUENCE</scope>
</reference>
<dbReference type="InterPro" id="IPR015590">
    <property type="entry name" value="Aldehyde_DH_dom"/>
</dbReference>
<dbReference type="InterPro" id="IPR016161">
    <property type="entry name" value="Ald_DH/histidinol_DH"/>
</dbReference>